<organism evidence="3 4">
    <name type="scientific">Streblomastix strix</name>
    <dbReference type="NCBI Taxonomy" id="222440"/>
    <lineage>
        <taxon>Eukaryota</taxon>
        <taxon>Metamonada</taxon>
        <taxon>Preaxostyla</taxon>
        <taxon>Oxymonadida</taxon>
        <taxon>Streblomastigidae</taxon>
        <taxon>Streblomastix</taxon>
    </lineage>
</organism>
<dbReference type="EMBL" id="SNRW01003804">
    <property type="protein sequence ID" value="KAA6388890.1"/>
    <property type="molecule type" value="Genomic_DNA"/>
</dbReference>
<feature type="region of interest" description="Disordered" evidence="2">
    <location>
        <begin position="80"/>
        <end position="114"/>
    </location>
</feature>
<dbReference type="Gene3D" id="1.10.443.10">
    <property type="entry name" value="Intergrase catalytic core"/>
    <property type="match status" value="1"/>
</dbReference>
<dbReference type="GO" id="GO:0015074">
    <property type="term" value="P:DNA integration"/>
    <property type="evidence" value="ECO:0007669"/>
    <property type="project" value="InterPro"/>
</dbReference>
<dbReference type="GO" id="GO:0006310">
    <property type="term" value="P:DNA recombination"/>
    <property type="evidence" value="ECO:0007669"/>
    <property type="project" value="UniProtKB-KW"/>
</dbReference>
<dbReference type="AlphaFoldDB" id="A0A5J4W2J7"/>
<dbReference type="GO" id="GO:0003677">
    <property type="term" value="F:DNA binding"/>
    <property type="evidence" value="ECO:0007669"/>
    <property type="project" value="InterPro"/>
</dbReference>
<sequence length="439" mass="50933">MFSNRRNRKFRRFVSLSQDKWAVAQDCLSISWQLEVPYLHPPIPLIQQTLNKLMKEKVQSSYDHTILAIPTVVACTNEDDIKTDSPRRKRRRLSPGREDEEVKEAPTTRKNDGCLARGNRGEELFRWVLNQRGLTDTAIQNVINGWHEAWRRHRQRLGQFDEYWISLGRRREELLKVEDPELVIANFISQLEAEDATNANQANCRSALSTLFQLQGFKKEKINGVALQQIMKKPQAGMRKPIKEEQIWNYDQLLKYIKNKSDQKVQLSEIEFLGIVIATIMGYSTLRLIEVHRAIVSKLPKGCWQIKTAMFKGHDTGVTVIFRPLDDLSICPTQWLSSWMNRRKKKDEKLPVWWLYSKNRVASYEETSKAVHIVMKACKIPTGYTVTSIRSSSMTKSIDQGATKTEINRATRHRKGSQAVANHYDKNLNDKIRTRLAKL</sequence>
<reference evidence="3 4" key="1">
    <citation type="submission" date="2019-03" db="EMBL/GenBank/DDBJ databases">
        <title>Single cell metagenomics reveals metabolic interactions within the superorganism composed of flagellate Streblomastix strix and complex community of Bacteroidetes bacteria on its surface.</title>
        <authorList>
            <person name="Treitli S.C."/>
            <person name="Kolisko M."/>
            <person name="Husnik F."/>
            <person name="Keeling P."/>
            <person name="Hampl V."/>
        </authorList>
    </citation>
    <scope>NUCLEOTIDE SEQUENCE [LARGE SCALE GENOMIC DNA]</scope>
    <source>
        <strain evidence="3">ST1C</strain>
    </source>
</reference>
<accession>A0A5J4W2J7</accession>
<proteinExistence type="predicted"/>
<name>A0A5J4W2J7_9EUKA</name>
<evidence type="ECO:0000256" key="1">
    <source>
        <dbReference type="ARBA" id="ARBA00023172"/>
    </source>
</evidence>
<evidence type="ECO:0008006" key="5">
    <source>
        <dbReference type="Google" id="ProtNLM"/>
    </source>
</evidence>
<feature type="compositionally biased region" description="Basic and acidic residues" evidence="2">
    <location>
        <begin position="103"/>
        <end position="112"/>
    </location>
</feature>
<dbReference type="Proteomes" id="UP000324800">
    <property type="component" value="Unassembled WGS sequence"/>
</dbReference>
<evidence type="ECO:0000313" key="4">
    <source>
        <dbReference type="Proteomes" id="UP000324800"/>
    </source>
</evidence>
<evidence type="ECO:0000313" key="3">
    <source>
        <dbReference type="EMBL" id="KAA6388890.1"/>
    </source>
</evidence>
<comment type="caution">
    <text evidence="3">The sequence shown here is derived from an EMBL/GenBank/DDBJ whole genome shotgun (WGS) entry which is preliminary data.</text>
</comment>
<protein>
    <recommendedName>
        <fullName evidence="5">Tyr recombinase domain-containing protein</fullName>
    </recommendedName>
</protein>
<evidence type="ECO:0000256" key="2">
    <source>
        <dbReference type="SAM" id="MobiDB-lite"/>
    </source>
</evidence>
<dbReference type="SUPFAM" id="SSF56349">
    <property type="entry name" value="DNA breaking-rejoining enzymes"/>
    <property type="match status" value="1"/>
</dbReference>
<keyword evidence="1" id="KW-0233">DNA recombination</keyword>
<dbReference type="InterPro" id="IPR013762">
    <property type="entry name" value="Integrase-like_cat_sf"/>
</dbReference>
<dbReference type="InterPro" id="IPR011010">
    <property type="entry name" value="DNA_brk_join_enz"/>
</dbReference>
<gene>
    <name evidence="3" type="ORF">EZS28_015584</name>
</gene>